<dbReference type="Proteomes" id="UP000024635">
    <property type="component" value="Unassembled WGS sequence"/>
</dbReference>
<name>A0A016TU80_9BILA</name>
<organism evidence="1 2">
    <name type="scientific">Ancylostoma ceylanicum</name>
    <dbReference type="NCBI Taxonomy" id="53326"/>
    <lineage>
        <taxon>Eukaryota</taxon>
        <taxon>Metazoa</taxon>
        <taxon>Ecdysozoa</taxon>
        <taxon>Nematoda</taxon>
        <taxon>Chromadorea</taxon>
        <taxon>Rhabditida</taxon>
        <taxon>Rhabditina</taxon>
        <taxon>Rhabditomorpha</taxon>
        <taxon>Strongyloidea</taxon>
        <taxon>Ancylostomatidae</taxon>
        <taxon>Ancylostomatinae</taxon>
        <taxon>Ancylostoma</taxon>
    </lineage>
</organism>
<proteinExistence type="predicted"/>
<keyword evidence="2" id="KW-1185">Reference proteome</keyword>
<dbReference type="EMBL" id="JARK01001413">
    <property type="protein sequence ID" value="EYC06187.1"/>
    <property type="molecule type" value="Genomic_DNA"/>
</dbReference>
<evidence type="ECO:0000313" key="2">
    <source>
        <dbReference type="Proteomes" id="UP000024635"/>
    </source>
</evidence>
<evidence type="ECO:0000313" key="1">
    <source>
        <dbReference type="EMBL" id="EYC06187.1"/>
    </source>
</evidence>
<protein>
    <submittedName>
        <fullName evidence="1">Uncharacterized protein</fullName>
    </submittedName>
</protein>
<dbReference type="AlphaFoldDB" id="A0A016TU80"/>
<gene>
    <name evidence="1" type="primary">Acey_s0077.g1079</name>
    <name evidence="1" type="ORF">Y032_0077g1079</name>
</gene>
<accession>A0A016TU80</accession>
<sequence length="137" mass="16278">MDYPVHKISLSYFLLQTYESPDVEMNFLRYDKKLRKTSHLVLDYVHTYNLIWPFSKKGEEDLAEILKKIDLSTALLLFKDTRARIQNQLWSILEILNECDWKTLGRPNEQQTWYQRQRSAYSPLPALLLDIKSITAP</sequence>
<reference evidence="2" key="1">
    <citation type="journal article" date="2015" name="Nat. Genet.">
        <title>The genome and transcriptome of the zoonotic hookworm Ancylostoma ceylanicum identify infection-specific gene families.</title>
        <authorList>
            <person name="Schwarz E.M."/>
            <person name="Hu Y."/>
            <person name="Antoshechkin I."/>
            <person name="Miller M.M."/>
            <person name="Sternberg P.W."/>
            <person name="Aroian R.V."/>
        </authorList>
    </citation>
    <scope>NUCLEOTIDE SEQUENCE</scope>
    <source>
        <strain evidence="2">HY135</strain>
    </source>
</reference>
<comment type="caution">
    <text evidence="1">The sequence shown here is derived from an EMBL/GenBank/DDBJ whole genome shotgun (WGS) entry which is preliminary data.</text>
</comment>